<evidence type="ECO:0000313" key="8">
    <source>
        <dbReference type="EMBL" id="EAH1615747.1"/>
    </source>
</evidence>
<dbReference type="Proteomes" id="UP000517258">
    <property type="component" value="Unassembled WGS sequence"/>
</dbReference>
<evidence type="ECO:0000313" key="12">
    <source>
        <dbReference type="Proteomes" id="UP000517258"/>
    </source>
</evidence>
<evidence type="ECO:0000313" key="1">
    <source>
        <dbReference type="EMBL" id="EAD5787562.1"/>
    </source>
</evidence>
<evidence type="ECO:0000313" key="9">
    <source>
        <dbReference type="EMBL" id="EAH1617022.1"/>
    </source>
</evidence>
<dbReference type="EMBL" id="AABFMV010000039">
    <property type="protein sequence ID" value="EAH1617022.1"/>
    <property type="molecule type" value="Genomic_DNA"/>
</dbReference>
<dbReference type="Proteomes" id="UP000566721">
    <property type="component" value="Unassembled WGS sequence"/>
</dbReference>
<dbReference type="Proteomes" id="UP000344343">
    <property type="component" value="Unassembled WGS sequence"/>
</dbReference>
<dbReference type="EMBL" id="AABGFX010000007">
    <property type="protein sequence ID" value="EAH3127632.1"/>
    <property type="molecule type" value="Genomic_DNA"/>
</dbReference>
<evidence type="ECO:0000313" key="10">
    <source>
        <dbReference type="EMBL" id="EAH3127632.1"/>
    </source>
</evidence>
<evidence type="ECO:0000313" key="13">
    <source>
        <dbReference type="Proteomes" id="UP000525068"/>
    </source>
</evidence>
<protein>
    <submittedName>
        <fullName evidence="4">Uncharacterized protein</fullName>
    </submittedName>
</protein>
<sequence length="75" mass="8343">MGLKHKVQINVTDETGVKQTVLKGGIRNMPRKIAQWLFGENMEILVLTPGKSIESVEIHELKEGAKQDESNKTVA</sequence>
<gene>
    <name evidence="8" type="ORF">D4271_10030</name>
    <name evidence="9" type="ORF">D4271_16615</name>
    <name evidence="4" type="ORF">D4C60_11295</name>
    <name evidence="5" type="ORF">D4C60_16775</name>
    <name evidence="6" type="ORF">D4D89_11235</name>
    <name evidence="7" type="ORF">D4D89_16655</name>
    <name evidence="10" type="ORF">D5M70_09965</name>
    <name evidence="2" type="ORF">DCT16_14360</name>
    <name evidence="3" type="ORF">DCT16_15545</name>
    <name evidence="1" type="ORF">EX365_13435</name>
</gene>
<dbReference type="AlphaFoldDB" id="A0A460IIX8"/>
<evidence type="ECO:0000313" key="14">
    <source>
        <dbReference type="Proteomes" id="UP000529135"/>
    </source>
</evidence>
<organism evidence="4 15">
    <name type="scientific">Listeria monocytogenes</name>
    <dbReference type="NCBI Taxonomy" id="1639"/>
    <lineage>
        <taxon>Bacteria</taxon>
        <taxon>Bacillati</taxon>
        <taxon>Bacillota</taxon>
        <taxon>Bacilli</taxon>
        <taxon>Bacillales</taxon>
        <taxon>Listeriaceae</taxon>
        <taxon>Listeria</taxon>
    </lineage>
</organism>
<evidence type="ECO:0000313" key="6">
    <source>
        <dbReference type="EMBL" id="EAH0218892.1"/>
    </source>
</evidence>
<dbReference type="EMBL" id="AABEVI010000007">
    <property type="protein sequence ID" value="EAH0218892.1"/>
    <property type="molecule type" value="Genomic_DNA"/>
</dbReference>
<name>A0A460IIX8_LISMN</name>
<dbReference type="EMBL" id="AABCVX010000020">
    <property type="protein sequence ID" value="EAG6170786.1"/>
    <property type="molecule type" value="Genomic_DNA"/>
</dbReference>
<dbReference type="Proteomes" id="UP000548826">
    <property type="component" value="Unassembled WGS sequence"/>
</dbReference>
<dbReference type="EMBL" id="AABEVI010000051">
    <property type="protein sequence ID" value="EAH0219933.1"/>
    <property type="molecule type" value="Genomic_DNA"/>
</dbReference>
<dbReference type="Proteomes" id="UP000525068">
    <property type="component" value="Unassembled WGS sequence"/>
</dbReference>
<evidence type="ECO:0000313" key="4">
    <source>
        <dbReference type="EMBL" id="EAG9857580.1"/>
    </source>
</evidence>
<dbReference type="EMBL" id="AABCVX010000008">
    <property type="protein sequence ID" value="EAG6170559.1"/>
    <property type="molecule type" value="Genomic_DNA"/>
</dbReference>
<reference evidence="2 16" key="1">
    <citation type="submission" date="2018-06" db="EMBL/GenBank/DDBJ databases">
        <authorList>
            <consortium name="GenomeTrakr: Next Generation Sequencing Network for Food Pathogen Tracability"/>
        </authorList>
    </citation>
    <scope>NUCLEOTIDE SEQUENCE [LARGE SCALE GENOMIC DNA]</scope>
    <source>
        <strain evidence="1 11">FDA00013853</strain>
        <strain evidence="2 16">FLAG-38921</strain>
    </source>
</reference>
<reference evidence="12 13" key="2">
    <citation type="submission" date="2019-04" db="EMBL/GenBank/DDBJ databases">
        <authorList>
            <person name="Ashton P.M."/>
            <person name="Dallman T."/>
            <person name="Nair S."/>
            <person name="De Pinna E."/>
            <person name="Peters T."/>
            <person name="Grant K."/>
        </authorList>
    </citation>
    <scope>NUCLEOTIDE SEQUENCE [LARGE SCALE GENOMIC DNA]</scope>
    <source>
        <strain evidence="4 15">429821</strain>
        <strain evidence="8 13">562417</strain>
        <strain evidence="10 14">562428</strain>
        <strain evidence="6 12">563356</strain>
    </source>
</reference>
<dbReference type="EMBL" id="AAANYR010000008">
    <property type="protein sequence ID" value="EAD5787562.1"/>
    <property type="molecule type" value="Genomic_DNA"/>
</dbReference>
<dbReference type="EMBL" id="AABFMV010000007">
    <property type="protein sequence ID" value="EAH1615747.1"/>
    <property type="molecule type" value="Genomic_DNA"/>
</dbReference>
<dbReference type="Proteomes" id="UP000529135">
    <property type="component" value="Unassembled WGS sequence"/>
</dbReference>
<evidence type="ECO:0000313" key="16">
    <source>
        <dbReference type="Proteomes" id="UP000566721"/>
    </source>
</evidence>
<evidence type="ECO:0000313" key="11">
    <source>
        <dbReference type="Proteomes" id="UP000344343"/>
    </source>
</evidence>
<evidence type="ECO:0000313" key="5">
    <source>
        <dbReference type="EMBL" id="EAG9858645.1"/>
    </source>
</evidence>
<evidence type="ECO:0000313" key="7">
    <source>
        <dbReference type="EMBL" id="EAH0219933.1"/>
    </source>
</evidence>
<accession>A0A460IIX8</accession>
<dbReference type="EMBL" id="AABEQV010000007">
    <property type="protein sequence ID" value="EAG9857580.1"/>
    <property type="molecule type" value="Genomic_DNA"/>
</dbReference>
<dbReference type="RefSeq" id="WP_064034161.1">
    <property type="nucleotide sequence ID" value="NZ_CAAVEO010000005.1"/>
</dbReference>
<evidence type="ECO:0000313" key="2">
    <source>
        <dbReference type="EMBL" id="EAG6170559.1"/>
    </source>
</evidence>
<evidence type="ECO:0000313" key="3">
    <source>
        <dbReference type="EMBL" id="EAG6170786.1"/>
    </source>
</evidence>
<proteinExistence type="predicted"/>
<evidence type="ECO:0000313" key="15">
    <source>
        <dbReference type="Proteomes" id="UP000548826"/>
    </source>
</evidence>
<dbReference type="EMBL" id="AABEQV010000042">
    <property type="protein sequence ID" value="EAG9858645.1"/>
    <property type="molecule type" value="Genomic_DNA"/>
</dbReference>
<comment type="caution">
    <text evidence="4">The sequence shown here is derived from an EMBL/GenBank/DDBJ whole genome shotgun (WGS) entry which is preliminary data.</text>
</comment>